<dbReference type="GO" id="GO:0003677">
    <property type="term" value="F:DNA binding"/>
    <property type="evidence" value="ECO:0007669"/>
    <property type="project" value="TreeGrafter"/>
</dbReference>
<evidence type="ECO:0000313" key="3">
    <source>
        <dbReference type="Proteomes" id="UP000242146"/>
    </source>
</evidence>
<dbReference type="SUPFAM" id="SSF52540">
    <property type="entry name" value="P-loop containing nucleoside triphosphate hydrolases"/>
    <property type="match status" value="1"/>
</dbReference>
<evidence type="ECO:0000256" key="1">
    <source>
        <dbReference type="SAM" id="MobiDB-lite"/>
    </source>
</evidence>
<comment type="caution">
    <text evidence="2">The sequence shown here is derived from an EMBL/GenBank/DDBJ whole genome shotgun (WGS) entry which is preliminary data.</text>
</comment>
<dbReference type="InterPro" id="IPR027417">
    <property type="entry name" value="P-loop_NTPase"/>
</dbReference>
<feature type="region of interest" description="Disordered" evidence="1">
    <location>
        <begin position="489"/>
        <end position="509"/>
    </location>
</feature>
<name>A0A1X2G496_9FUNG</name>
<dbReference type="PANTHER" id="PTHR23389">
    <property type="entry name" value="CHROMOSOME TRANSMISSION FIDELITY FACTOR 18"/>
    <property type="match status" value="1"/>
</dbReference>
<dbReference type="Proteomes" id="UP000242146">
    <property type="component" value="Unassembled WGS sequence"/>
</dbReference>
<protein>
    <submittedName>
        <fullName evidence="2">P-loop containing nucleoside triphosphate hydrolase protein</fullName>
    </submittedName>
</protein>
<dbReference type="GO" id="GO:0016787">
    <property type="term" value="F:hydrolase activity"/>
    <property type="evidence" value="ECO:0007669"/>
    <property type="project" value="UniProtKB-KW"/>
</dbReference>
<organism evidence="2 3">
    <name type="scientific">Hesseltinella vesiculosa</name>
    <dbReference type="NCBI Taxonomy" id="101127"/>
    <lineage>
        <taxon>Eukaryota</taxon>
        <taxon>Fungi</taxon>
        <taxon>Fungi incertae sedis</taxon>
        <taxon>Mucoromycota</taxon>
        <taxon>Mucoromycotina</taxon>
        <taxon>Mucoromycetes</taxon>
        <taxon>Mucorales</taxon>
        <taxon>Cunninghamellaceae</taxon>
        <taxon>Hesseltinella</taxon>
    </lineage>
</organism>
<dbReference type="Gene3D" id="3.40.50.300">
    <property type="entry name" value="P-loop containing nucleotide triphosphate hydrolases"/>
    <property type="match status" value="1"/>
</dbReference>
<dbReference type="PANTHER" id="PTHR23389:SF21">
    <property type="entry name" value="ATPASE FAMILY AAA DOMAIN-CONTAINING PROTEIN 5"/>
    <property type="match status" value="1"/>
</dbReference>
<evidence type="ECO:0000313" key="2">
    <source>
        <dbReference type="EMBL" id="ORX43475.1"/>
    </source>
</evidence>
<feature type="compositionally biased region" description="Basic residues" evidence="1">
    <location>
        <begin position="79"/>
        <end position="92"/>
    </location>
</feature>
<dbReference type="AlphaFoldDB" id="A0A1X2G496"/>
<keyword evidence="2" id="KW-0378">Hydrolase</keyword>
<reference evidence="2 3" key="1">
    <citation type="submission" date="2016-07" db="EMBL/GenBank/DDBJ databases">
        <title>Pervasive Adenine N6-methylation of Active Genes in Fungi.</title>
        <authorList>
            <consortium name="DOE Joint Genome Institute"/>
            <person name="Mondo S.J."/>
            <person name="Dannebaum R.O."/>
            <person name="Kuo R.C."/>
            <person name="Labutti K."/>
            <person name="Haridas S."/>
            <person name="Kuo A."/>
            <person name="Salamov A."/>
            <person name="Ahrendt S.R."/>
            <person name="Lipzen A."/>
            <person name="Sullivan W."/>
            <person name="Andreopoulos W.B."/>
            <person name="Clum A."/>
            <person name="Lindquist E."/>
            <person name="Daum C."/>
            <person name="Ramamoorthy G.K."/>
            <person name="Gryganskyi A."/>
            <person name="Culley D."/>
            <person name="Magnuson J.K."/>
            <person name="James T.Y."/>
            <person name="O'Malley M.A."/>
            <person name="Stajich J.E."/>
            <person name="Spatafora J.W."/>
            <person name="Visel A."/>
            <person name="Grigoriev I.V."/>
        </authorList>
    </citation>
    <scope>NUCLEOTIDE SEQUENCE [LARGE SCALE GENOMIC DNA]</scope>
    <source>
        <strain evidence="2 3">NRRL 3301</strain>
    </source>
</reference>
<feature type="compositionally biased region" description="Low complexity" evidence="1">
    <location>
        <begin position="500"/>
        <end position="509"/>
    </location>
</feature>
<dbReference type="GO" id="GO:0005634">
    <property type="term" value="C:nucleus"/>
    <property type="evidence" value="ECO:0007669"/>
    <property type="project" value="TreeGrafter"/>
</dbReference>
<dbReference type="OrthoDB" id="9996895at2759"/>
<feature type="region of interest" description="Disordered" evidence="1">
    <location>
        <begin position="58"/>
        <end position="103"/>
    </location>
</feature>
<keyword evidence="3" id="KW-1185">Reference proteome</keyword>
<proteinExistence type="predicted"/>
<gene>
    <name evidence="2" type="ORF">DM01DRAFT_1340748</name>
</gene>
<sequence>MAAPKPAPSPDKPKIKKQKLLETLHQNGATLDGFIIKPKPNPEPAKYFQIFAKKPLATPCPPPAVEPASPLDDPAMAKKEKKKDNRGRKKKSAPPNGPLIASMIKLPLPSSKSPFVVHDDTDDSLTQSLTKISVSDAIAQPSKASVWTEASRSYIPPLKPMTSAAAVIANDKSTKHTKSLPAPLPDRDLFMGGHIHPYDHVPASLCPVRVAEAAFPPSLSNRTDALLKQGPSFLASWKHRWQSPPLLAMDQDSPPSDLADCMASLDMETLMDQLYPLDTTPGWRYPACEGLLEAKKPRDPTLLWCEKYLPSTVDHLLDNMQHHRYLRDWLERHKVATKRDPVVPGKKPTRRQMESHYQVEGQWPVEDDDDDDFMPVAKPSSRKLAKRKIKKDINMCLLVGAPGIGKTASVLTAASETGYQVFEVHPGVRRGHKEIMHLVGDMTQNHQVRFHHDVKKARPLDSSEDDAEMDTPPPPKHQLLTNFFASNTTKPAKPKQEAIAAPSSSPLPSSASKQSLVLFEHVDLLYPSDKNFWNAVVDLAKISKRPILLTCNDDSVIPYDQLQLQAVIHYEPPQEALLKPYLHLICLLEGFAISSQELQGLIHLIGLDLRQLLTTLEFLAHHHRHASPRMVAQSSYHRHLTLWLAQIGIGWNQWLHCVPNLQVGPLTNQLLQLDRLDNSPEDRGEMSLDDLQTWFDLRSWVDGNMSRSMETLAQVSSLEQADEDELCGYGHFRKQASALDHWEWDTRMETLLLNWHHPDLGLLDTMAWECVHQQRVNQRLQDQLDAPVLLNYRTTRVLAKVEWMDPYYYEQFDRLRKAQRKSRRRLRP</sequence>
<dbReference type="EMBL" id="MCGT01000055">
    <property type="protein sequence ID" value="ORX43475.1"/>
    <property type="molecule type" value="Genomic_DNA"/>
</dbReference>
<accession>A0A1X2G496</accession>
<dbReference type="STRING" id="101127.A0A1X2G496"/>